<evidence type="ECO:0000313" key="2">
    <source>
        <dbReference type="Proteomes" id="UP000689195"/>
    </source>
</evidence>
<keyword evidence="2" id="KW-1185">Reference proteome</keyword>
<dbReference type="AlphaFoldDB" id="A0A8S1YIG2"/>
<accession>A0A8S1YIG2</accession>
<comment type="caution">
    <text evidence="1">The sequence shown here is derived from an EMBL/GenBank/DDBJ whole genome shotgun (WGS) entry which is preliminary data.</text>
</comment>
<sequence>MILFEKRVHNNYASYPEKLVSARLGTVFHVKNPQILLQSFIIAEYPIVINRLMLLKDRIDRRDRKRQLLGLLQI</sequence>
<dbReference type="Proteomes" id="UP000689195">
    <property type="component" value="Unassembled WGS sequence"/>
</dbReference>
<dbReference type="EMBL" id="CAJJDO010000183">
    <property type="protein sequence ID" value="CAD8213659.1"/>
    <property type="molecule type" value="Genomic_DNA"/>
</dbReference>
<proteinExistence type="predicted"/>
<name>A0A8S1YIG2_9CILI</name>
<gene>
    <name evidence="1" type="ORF">PPENT_87.1.T1830030</name>
</gene>
<reference evidence="1" key="1">
    <citation type="submission" date="2021-01" db="EMBL/GenBank/DDBJ databases">
        <authorList>
            <consortium name="Genoscope - CEA"/>
            <person name="William W."/>
        </authorList>
    </citation>
    <scope>NUCLEOTIDE SEQUENCE</scope>
</reference>
<organism evidence="1 2">
    <name type="scientific">Paramecium pentaurelia</name>
    <dbReference type="NCBI Taxonomy" id="43138"/>
    <lineage>
        <taxon>Eukaryota</taxon>
        <taxon>Sar</taxon>
        <taxon>Alveolata</taxon>
        <taxon>Ciliophora</taxon>
        <taxon>Intramacronucleata</taxon>
        <taxon>Oligohymenophorea</taxon>
        <taxon>Peniculida</taxon>
        <taxon>Parameciidae</taxon>
        <taxon>Paramecium</taxon>
    </lineage>
</organism>
<evidence type="ECO:0000313" key="1">
    <source>
        <dbReference type="EMBL" id="CAD8213659.1"/>
    </source>
</evidence>
<protein>
    <submittedName>
        <fullName evidence="1">Uncharacterized protein</fullName>
    </submittedName>
</protein>